<evidence type="ECO:0000313" key="3">
    <source>
        <dbReference type="Proteomes" id="UP000000391"/>
    </source>
</evidence>
<dbReference type="EMBL" id="CP002069">
    <property type="protein sequence ID" value="ADI74410.1"/>
    <property type="molecule type" value="Genomic_DNA"/>
</dbReference>
<dbReference type="GeneID" id="9347203"/>
<gene>
    <name evidence="2" type="ordered locus">Metev_1563</name>
</gene>
<proteinExistence type="predicted"/>
<dbReference type="OrthoDB" id="125418at2157"/>
<dbReference type="KEGG" id="mev:Metev_1563"/>
<feature type="transmembrane region" description="Helical" evidence="1">
    <location>
        <begin position="7"/>
        <end position="29"/>
    </location>
</feature>
<name>D7E9Y8_METEZ</name>
<keyword evidence="1" id="KW-0812">Transmembrane</keyword>
<sequence>MRLLVFIGKFFLFLTIMFILGIPAIQSYLSSPDNALNARDFFTFYLPINLVPFFALVFATPIDKRKMVKLLGIGTAAIFAFNLVIIGLQFTFLDYAGEMFNIYAIGRAAFPFLLWYGFTYNDLKLDNDNNM</sequence>
<keyword evidence="1" id="KW-1133">Transmembrane helix</keyword>
<accession>D7E9Y8</accession>
<dbReference type="Proteomes" id="UP000000391">
    <property type="component" value="Chromosome"/>
</dbReference>
<reference evidence="2 3" key="1">
    <citation type="submission" date="2010-06" db="EMBL/GenBank/DDBJ databases">
        <title>Complete sequence chromosome of Methanohalobium evestigatum Z-7303.</title>
        <authorList>
            <consortium name="US DOE Joint Genome Institute"/>
            <person name="Lucas S."/>
            <person name="Copeland A."/>
            <person name="Lapidus A."/>
            <person name="Cheng J.-F."/>
            <person name="Bruce D."/>
            <person name="Goodwin L."/>
            <person name="Pitluck S."/>
            <person name="Saunders E."/>
            <person name="Detter J.C."/>
            <person name="Han C."/>
            <person name="Tapia R."/>
            <person name="Land M."/>
            <person name="Hauser L."/>
            <person name="Kyrpides N."/>
            <person name="Mikhailova N."/>
            <person name="Sieprawska-Lupa M."/>
            <person name="Whitman W.B."/>
            <person name="Anderson I."/>
            <person name="Woyke T."/>
        </authorList>
    </citation>
    <scope>NUCLEOTIDE SEQUENCE [LARGE SCALE GENOMIC DNA]</scope>
    <source>
        <strain evidence="3">ATCC BAA-1072 / DSM 3721 / NBRC 107634 / OCM 161 / Z-7303</strain>
    </source>
</reference>
<dbReference type="AlphaFoldDB" id="D7E9Y8"/>
<feature type="transmembrane region" description="Helical" evidence="1">
    <location>
        <begin position="99"/>
        <end position="118"/>
    </location>
</feature>
<organism evidence="2 3">
    <name type="scientific">Methanohalobium evestigatum (strain ATCC BAA-1072 / DSM 3721 / NBRC 107634 / OCM 161 / Z-7303)</name>
    <dbReference type="NCBI Taxonomy" id="644295"/>
    <lineage>
        <taxon>Archaea</taxon>
        <taxon>Methanobacteriati</taxon>
        <taxon>Methanobacteriota</taxon>
        <taxon>Stenosarchaea group</taxon>
        <taxon>Methanomicrobia</taxon>
        <taxon>Methanosarcinales</taxon>
        <taxon>Methanosarcinaceae</taxon>
        <taxon>Methanohalobium</taxon>
    </lineage>
</organism>
<keyword evidence="3" id="KW-1185">Reference proteome</keyword>
<feature type="transmembrane region" description="Helical" evidence="1">
    <location>
        <begin position="71"/>
        <end position="93"/>
    </location>
</feature>
<protein>
    <submittedName>
        <fullName evidence="2">Uncharacterized protein</fullName>
    </submittedName>
</protein>
<evidence type="ECO:0000313" key="2">
    <source>
        <dbReference type="EMBL" id="ADI74410.1"/>
    </source>
</evidence>
<dbReference type="STRING" id="644295.Metev_1563"/>
<dbReference type="HOGENOM" id="CLU_1965613_0_0_2"/>
<evidence type="ECO:0000256" key="1">
    <source>
        <dbReference type="SAM" id="Phobius"/>
    </source>
</evidence>
<keyword evidence="1" id="KW-0472">Membrane</keyword>
<dbReference type="RefSeq" id="WP_013194975.1">
    <property type="nucleotide sequence ID" value="NC_014253.1"/>
</dbReference>
<feature type="transmembrane region" description="Helical" evidence="1">
    <location>
        <begin position="41"/>
        <end position="59"/>
    </location>
</feature>